<evidence type="ECO:0000313" key="2">
    <source>
        <dbReference type="Proteomes" id="UP000284202"/>
    </source>
</evidence>
<dbReference type="EMBL" id="QZCG01000016">
    <property type="protein sequence ID" value="RJE82392.1"/>
    <property type="molecule type" value="Genomic_DNA"/>
</dbReference>
<accession>A0A418SNB6</accession>
<reference evidence="2" key="1">
    <citation type="submission" date="2018-09" db="EMBL/GenBank/DDBJ databases">
        <title>Acidovorax cavernicola nov. sp. isolated from Gruta de las Maravillas (Aracena, Spain).</title>
        <authorList>
            <person name="Jurado V."/>
            <person name="Gutierrez-Patricio S."/>
            <person name="Gonzalez-Pimentel J.L."/>
            <person name="Miller A.Z."/>
            <person name="Laiz L."/>
            <person name="Saiz-Jimenez C."/>
        </authorList>
    </citation>
    <scope>NUCLEOTIDE SEQUENCE [LARGE SCALE GENOMIC DNA]</scope>
    <source>
        <strain evidence="2">1011MAR3C25</strain>
    </source>
</reference>
<sequence length="98" mass="11239">MEGVLILSTDTKTVLSFWDANAYYPEDAFDYVRCLRESEVIILQKEIQALMQADDMTRIISRLTGFQFKSAENTRSFLKALKGHLFSAQPVPEIAEYL</sequence>
<name>A0A418SNB6_9RHOB</name>
<dbReference type="Proteomes" id="UP000284202">
    <property type="component" value="Unassembled WGS sequence"/>
</dbReference>
<keyword evidence="2" id="KW-1185">Reference proteome</keyword>
<dbReference type="AlphaFoldDB" id="A0A418SNB6"/>
<protein>
    <submittedName>
        <fullName evidence="1">Uncharacterized protein</fullName>
    </submittedName>
</protein>
<gene>
    <name evidence="1" type="ORF">D3P04_19865</name>
</gene>
<evidence type="ECO:0000313" key="1">
    <source>
        <dbReference type="EMBL" id="RJE82392.1"/>
    </source>
</evidence>
<comment type="caution">
    <text evidence="1">The sequence shown here is derived from an EMBL/GenBank/DDBJ whole genome shotgun (WGS) entry which is preliminary data.</text>
</comment>
<organism evidence="1 2">
    <name type="scientific">Paracoccus onubensis</name>
    <dbReference type="NCBI Taxonomy" id="1675788"/>
    <lineage>
        <taxon>Bacteria</taxon>
        <taxon>Pseudomonadati</taxon>
        <taxon>Pseudomonadota</taxon>
        <taxon>Alphaproteobacteria</taxon>
        <taxon>Rhodobacterales</taxon>
        <taxon>Paracoccaceae</taxon>
        <taxon>Paracoccus</taxon>
    </lineage>
</organism>
<proteinExistence type="predicted"/>